<evidence type="ECO:0000313" key="2">
    <source>
        <dbReference type="EMBL" id="GLD72390.1"/>
    </source>
</evidence>
<dbReference type="EMBL" id="BRZM01001012">
    <property type="protein sequence ID" value="GLD72390.1"/>
    <property type="molecule type" value="Genomic_DNA"/>
</dbReference>
<comment type="caution">
    <text evidence="2">The sequence shown here is derived from an EMBL/GenBank/DDBJ whole genome shotgun (WGS) entry which is preliminary data.</text>
</comment>
<reference evidence="2" key="1">
    <citation type="submission" date="2022-08" db="EMBL/GenBank/DDBJ databases">
        <title>Genome sequencing of akame (Lates japonicus).</title>
        <authorList>
            <person name="Hashiguchi Y."/>
            <person name="Takahashi H."/>
        </authorList>
    </citation>
    <scope>NUCLEOTIDE SEQUENCE</scope>
    <source>
        <strain evidence="2">Kochi</strain>
    </source>
</reference>
<feature type="compositionally biased region" description="Basic and acidic residues" evidence="1">
    <location>
        <begin position="78"/>
        <end position="92"/>
    </location>
</feature>
<protein>
    <submittedName>
        <fullName evidence="2">Fibroblast growth factor 14-like protein</fullName>
    </submittedName>
</protein>
<feature type="compositionally biased region" description="Pro residues" evidence="1">
    <location>
        <begin position="165"/>
        <end position="175"/>
    </location>
</feature>
<feature type="region of interest" description="Disordered" evidence="1">
    <location>
        <begin position="146"/>
        <end position="196"/>
    </location>
</feature>
<dbReference type="Proteomes" id="UP001279410">
    <property type="component" value="Unassembled WGS sequence"/>
</dbReference>
<gene>
    <name evidence="2" type="ORF">AKAME5_002371500</name>
</gene>
<organism evidence="2 3">
    <name type="scientific">Lates japonicus</name>
    <name type="common">Japanese lates</name>
    <dbReference type="NCBI Taxonomy" id="270547"/>
    <lineage>
        <taxon>Eukaryota</taxon>
        <taxon>Metazoa</taxon>
        <taxon>Chordata</taxon>
        <taxon>Craniata</taxon>
        <taxon>Vertebrata</taxon>
        <taxon>Euteleostomi</taxon>
        <taxon>Actinopterygii</taxon>
        <taxon>Neopterygii</taxon>
        <taxon>Teleostei</taxon>
        <taxon>Neoteleostei</taxon>
        <taxon>Acanthomorphata</taxon>
        <taxon>Carangaria</taxon>
        <taxon>Carangaria incertae sedis</taxon>
        <taxon>Centropomidae</taxon>
        <taxon>Lates</taxon>
    </lineage>
</organism>
<dbReference type="AlphaFoldDB" id="A0AAD3RLI4"/>
<name>A0AAD3RLI4_LATJO</name>
<feature type="compositionally biased region" description="Polar residues" evidence="1">
    <location>
        <begin position="151"/>
        <end position="160"/>
    </location>
</feature>
<proteinExistence type="predicted"/>
<evidence type="ECO:0000256" key="1">
    <source>
        <dbReference type="SAM" id="MobiDB-lite"/>
    </source>
</evidence>
<keyword evidence="3" id="KW-1185">Reference proteome</keyword>
<evidence type="ECO:0000313" key="3">
    <source>
        <dbReference type="Proteomes" id="UP001279410"/>
    </source>
</evidence>
<feature type="compositionally biased region" description="Basic residues" evidence="1">
    <location>
        <begin position="93"/>
        <end position="105"/>
    </location>
</feature>
<feature type="region of interest" description="Disordered" evidence="1">
    <location>
        <begin position="74"/>
        <end position="107"/>
    </location>
</feature>
<accession>A0AAD3RLI4</accession>
<sequence>MLWVTLASFTQLERLMTARATRAFYQRNTNGRLQRRAGCFLKAFSFSEWTQLERLETRTERGCFVSAVSAEHGSSHRQRFDPAEATGEEQHAHRPTAHRRRKSPGKRGLCNGNLIDIFSKSDVWLEEEATGDKIFSSLPIPPHPSFPFWRDQTTSDSSPRSPLFVTPPPTHPSPPFFSRSSPHRPPLLHPVLTRAP</sequence>